<dbReference type="AlphaFoldDB" id="A0A518H6A4"/>
<gene>
    <name evidence="2" type="ORF">ElP_42780</name>
</gene>
<dbReference type="Pfam" id="PF04383">
    <property type="entry name" value="KilA-N"/>
    <property type="match status" value="1"/>
</dbReference>
<feature type="domain" description="KilA-N" evidence="1">
    <location>
        <begin position="12"/>
        <end position="114"/>
    </location>
</feature>
<keyword evidence="3" id="KW-1185">Reference proteome</keyword>
<dbReference type="PROSITE" id="PS51301">
    <property type="entry name" value="KILA_N"/>
    <property type="match status" value="1"/>
</dbReference>
<sequence>MPNRPTEAPPLPAVAFVYQGVRVSIDENRLINLTEMWEAAGRPPNRDPSQWRRKEGARFVHDLASSLNMPVGHIFSTRRGRGGATWGHWQVSLAYAAYLSPAFHRFVNEAFREWAEEVSDPGLKVARAVEAYRRRGRDDGWIADRIEGIGQRKALVAAMADHNCRKVDAVNPFAEATRAISLLVLGATPSELRESRGLPRSARTRDHLDRHELARLRFAESEAERLIKLTRAIGNDECVACCRRAGTAVRQAIDSLDP</sequence>
<dbReference type="SMART" id="SM01252">
    <property type="entry name" value="KilA-N"/>
    <property type="match status" value="1"/>
</dbReference>
<protein>
    <submittedName>
        <fullName evidence="2">KilA-N domain protein</fullName>
    </submittedName>
</protein>
<accession>A0A518H6A4</accession>
<dbReference type="RefSeq" id="WP_197446240.1">
    <property type="nucleotide sequence ID" value="NZ_CP036426.1"/>
</dbReference>
<evidence type="ECO:0000313" key="3">
    <source>
        <dbReference type="Proteomes" id="UP000317835"/>
    </source>
</evidence>
<dbReference type="InterPro" id="IPR017880">
    <property type="entry name" value="KilA_N"/>
</dbReference>
<evidence type="ECO:0000259" key="1">
    <source>
        <dbReference type="PROSITE" id="PS51301"/>
    </source>
</evidence>
<dbReference type="EMBL" id="CP036426">
    <property type="protein sequence ID" value="QDV36358.1"/>
    <property type="molecule type" value="Genomic_DNA"/>
</dbReference>
<organism evidence="2 3">
    <name type="scientific">Tautonia plasticadhaerens</name>
    <dbReference type="NCBI Taxonomy" id="2527974"/>
    <lineage>
        <taxon>Bacteria</taxon>
        <taxon>Pseudomonadati</taxon>
        <taxon>Planctomycetota</taxon>
        <taxon>Planctomycetia</taxon>
        <taxon>Isosphaerales</taxon>
        <taxon>Isosphaeraceae</taxon>
        <taxon>Tautonia</taxon>
    </lineage>
</organism>
<proteinExistence type="predicted"/>
<evidence type="ECO:0000313" key="2">
    <source>
        <dbReference type="EMBL" id="QDV36358.1"/>
    </source>
</evidence>
<dbReference type="InterPro" id="IPR018004">
    <property type="entry name" value="KilA/APSES_HTH"/>
</dbReference>
<dbReference type="KEGG" id="tpla:ElP_42780"/>
<name>A0A518H6A4_9BACT</name>
<reference evidence="2 3" key="1">
    <citation type="submission" date="2019-02" db="EMBL/GenBank/DDBJ databases">
        <title>Deep-cultivation of Planctomycetes and their phenomic and genomic characterization uncovers novel biology.</title>
        <authorList>
            <person name="Wiegand S."/>
            <person name="Jogler M."/>
            <person name="Boedeker C."/>
            <person name="Pinto D."/>
            <person name="Vollmers J."/>
            <person name="Rivas-Marin E."/>
            <person name="Kohn T."/>
            <person name="Peeters S.H."/>
            <person name="Heuer A."/>
            <person name="Rast P."/>
            <person name="Oberbeckmann S."/>
            <person name="Bunk B."/>
            <person name="Jeske O."/>
            <person name="Meyerdierks A."/>
            <person name="Storesund J.E."/>
            <person name="Kallscheuer N."/>
            <person name="Luecker S."/>
            <person name="Lage O.M."/>
            <person name="Pohl T."/>
            <person name="Merkel B.J."/>
            <person name="Hornburger P."/>
            <person name="Mueller R.-W."/>
            <person name="Bruemmer F."/>
            <person name="Labrenz M."/>
            <person name="Spormann A.M."/>
            <person name="Op den Camp H."/>
            <person name="Overmann J."/>
            <person name="Amann R."/>
            <person name="Jetten M.S.M."/>
            <person name="Mascher T."/>
            <person name="Medema M.H."/>
            <person name="Devos D.P."/>
            <person name="Kaster A.-K."/>
            <person name="Ovreas L."/>
            <person name="Rohde M."/>
            <person name="Galperin M.Y."/>
            <person name="Jogler C."/>
        </authorList>
    </citation>
    <scope>NUCLEOTIDE SEQUENCE [LARGE SCALE GENOMIC DNA]</scope>
    <source>
        <strain evidence="2 3">ElP</strain>
    </source>
</reference>
<dbReference type="Proteomes" id="UP000317835">
    <property type="component" value="Chromosome"/>
</dbReference>